<dbReference type="InterPro" id="IPR036412">
    <property type="entry name" value="HAD-like_sf"/>
</dbReference>
<evidence type="ECO:0000256" key="2">
    <source>
        <dbReference type="ARBA" id="ARBA00004818"/>
    </source>
</evidence>
<dbReference type="eggNOG" id="COG0546">
    <property type="taxonomic scope" value="Bacteria"/>
</dbReference>
<dbReference type="EC" id="3.1.3.18" evidence="4"/>
<reference evidence="5 6" key="1">
    <citation type="submission" date="2009-12" db="EMBL/GenBank/DDBJ databases">
        <title>Genome Sequence of Prevotella timonensis CRIS 5C-B1.</title>
        <authorList>
            <person name="Durkin A.S."/>
            <person name="Madupu R."/>
            <person name="Torralba M."/>
            <person name="Methe B."/>
            <person name="Sutton G."/>
            <person name="Strausberg R.L."/>
            <person name="Nelson K.E."/>
        </authorList>
    </citation>
    <scope>NUCLEOTIDE SEQUENCE [LARGE SCALE GENOMIC DNA]</scope>
    <source>
        <strain evidence="5 6">CRIS 5C-B1</strain>
    </source>
</reference>
<dbReference type="InterPro" id="IPR041492">
    <property type="entry name" value="HAD_2"/>
</dbReference>
<sequence length="258" mass="29156">MCTRKSTITTLILPICFSIFIHYSPEDSRILIIFVLPFNKTNMHLKAIILDFDGTLADTKTLITNTMLEVIEQLHLEPRTREQCAEMIGLPLKQTFTDLIPMTDEMGEQCVATYDKVFHENNVPSAVPLFPNVLETLRELHRLGYVLTIASSRSKHSLLNFVDTFGLKDIIPYVVSANDVSNAKPHPESVLMTLTHLNIQPQEAMVVGDTVYDIQMGQNANVFTCGVTYGNGTHEQMTSLHTDFIIDDFKELLKIVKR</sequence>
<dbReference type="Gene3D" id="1.10.150.240">
    <property type="entry name" value="Putative phosphatase, domain 2"/>
    <property type="match status" value="1"/>
</dbReference>
<dbReference type="NCBIfam" id="TIGR01549">
    <property type="entry name" value="HAD-SF-IA-v1"/>
    <property type="match status" value="1"/>
</dbReference>
<comment type="pathway">
    <text evidence="2">Organic acid metabolism; glycolate biosynthesis; glycolate from 2-phosphoglycolate: step 1/1.</text>
</comment>
<evidence type="ECO:0000256" key="1">
    <source>
        <dbReference type="ARBA" id="ARBA00000830"/>
    </source>
</evidence>
<comment type="catalytic activity">
    <reaction evidence="1">
        <text>2-phosphoglycolate + H2O = glycolate + phosphate</text>
        <dbReference type="Rhea" id="RHEA:14369"/>
        <dbReference type="ChEBI" id="CHEBI:15377"/>
        <dbReference type="ChEBI" id="CHEBI:29805"/>
        <dbReference type="ChEBI" id="CHEBI:43474"/>
        <dbReference type="ChEBI" id="CHEBI:58033"/>
        <dbReference type="EC" id="3.1.3.18"/>
    </reaction>
</comment>
<dbReference type="SFLD" id="SFLDG01135">
    <property type="entry name" value="C1.5.6:_HAD__Beta-PGM__Phospha"/>
    <property type="match status" value="1"/>
</dbReference>
<dbReference type="Proteomes" id="UP000004001">
    <property type="component" value="Unassembled WGS sequence"/>
</dbReference>
<organism evidence="5 6">
    <name type="scientific">Hoylesella timonensis CRIS 5C-B1</name>
    <dbReference type="NCBI Taxonomy" id="679189"/>
    <lineage>
        <taxon>Bacteria</taxon>
        <taxon>Pseudomonadati</taxon>
        <taxon>Bacteroidota</taxon>
        <taxon>Bacteroidia</taxon>
        <taxon>Bacteroidales</taxon>
        <taxon>Prevotellaceae</taxon>
        <taxon>Hoylesella</taxon>
    </lineage>
</organism>
<dbReference type="GO" id="GO:0008967">
    <property type="term" value="F:phosphoglycolate phosphatase activity"/>
    <property type="evidence" value="ECO:0007669"/>
    <property type="project" value="UniProtKB-EC"/>
</dbReference>
<dbReference type="GO" id="GO:0005829">
    <property type="term" value="C:cytosol"/>
    <property type="evidence" value="ECO:0007669"/>
    <property type="project" value="TreeGrafter"/>
</dbReference>
<dbReference type="InterPro" id="IPR006439">
    <property type="entry name" value="HAD-SF_hydro_IA"/>
</dbReference>
<dbReference type="InterPro" id="IPR023198">
    <property type="entry name" value="PGP-like_dom2"/>
</dbReference>
<keyword evidence="6" id="KW-1185">Reference proteome</keyword>
<gene>
    <name evidence="5" type="ORF">HMPREF9019_1339</name>
</gene>
<comment type="similarity">
    <text evidence="3">Belongs to the HAD-like hydrolase superfamily. CbbY/CbbZ/Gph/YieH family.</text>
</comment>
<dbReference type="PANTHER" id="PTHR43434">
    <property type="entry name" value="PHOSPHOGLYCOLATE PHOSPHATASE"/>
    <property type="match status" value="1"/>
</dbReference>
<keyword evidence="5" id="KW-0378">Hydrolase</keyword>
<accession>D1W0L5</accession>
<evidence type="ECO:0000313" key="6">
    <source>
        <dbReference type="Proteomes" id="UP000004001"/>
    </source>
</evidence>
<protein>
    <recommendedName>
        <fullName evidence="4">phosphoglycolate phosphatase</fullName>
        <ecNumber evidence="4">3.1.3.18</ecNumber>
    </recommendedName>
</protein>
<dbReference type="InterPro" id="IPR050155">
    <property type="entry name" value="HAD-like_hydrolase_sf"/>
</dbReference>
<evidence type="ECO:0000256" key="4">
    <source>
        <dbReference type="ARBA" id="ARBA00013078"/>
    </source>
</evidence>
<dbReference type="PANTHER" id="PTHR43434:SF1">
    <property type="entry name" value="PHOSPHOGLYCOLATE PHOSPHATASE"/>
    <property type="match status" value="1"/>
</dbReference>
<evidence type="ECO:0000313" key="5">
    <source>
        <dbReference type="EMBL" id="EFA97117.1"/>
    </source>
</evidence>
<dbReference type="EMBL" id="ADEF01000048">
    <property type="protein sequence ID" value="EFA97117.1"/>
    <property type="molecule type" value="Genomic_DNA"/>
</dbReference>
<dbReference type="GO" id="GO:0006281">
    <property type="term" value="P:DNA repair"/>
    <property type="evidence" value="ECO:0007669"/>
    <property type="project" value="TreeGrafter"/>
</dbReference>
<proteinExistence type="inferred from homology"/>
<dbReference type="SFLD" id="SFLDS00003">
    <property type="entry name" value="Haloacid_Dehalogenase"/>
    <property type="match status" value="1"/>
</dbReference>
<dbReference type="AlphaFoldDB" id="D1W0L5"/>
<dbReference type="SFLD" id="SFLDG01129">
    <property type="entry name" value="C1.5:_HAD__Beta-PGM__Phosphata"/>
    <property type="match status" value="1"/>
</dbReference>
<evidence type="ECO:0000256" key="3">
    <source>
        <dbReference type="ARBA" id="ARBA00006171"/>
    </source>
</evidence>
<dbReference type="SUPFAM" id="SSF56784">
    <property type="entry name" value="HAD-like"/>
    <property type="match status" value="1"/>
</dbReference>
<name>D1W0L5_9BACT</name>
<dbReference type="InterPro" id="IPR023214">
    <property type="entry name" value="HAD_sf"/>
</dbReference>
<comment type="caution">
    <text evidence="5">The sequence shown here is derived from an EMBL/GenBank/DDBJ whole genome shotgun (WGS) entry which is preliminary data.</text>
</comment>
<dbReference type="Pfam" id="PF13419">
    <property type="entry name" value="HAD_2"/>
    <property type="match status" value="1"/>
</dbReference>
<dbReference type="Gene3D" id="3.40.50.1000">
    <property type="entry name" value="HAD superfamily/HAD-like"/>
    <property type="match status" value="1"/>
</dbReference>